<feature type="chain" id="PRO_5042208402" evidence="1">
    <location>
        <begin position="33"/>
        <end position="178"/>
    </location>
</feature>
<dbReference type="KEGG" id="dpc:A6048_14900"/>
<sequence length="178" mass="17486">MRVNRLASIASIAASVALGAASLVGGAGIAQAQSLDTGSFSAASEAQRALSLSFASAGADGAAGMLVNNTDVDVECEVLVGPAPLIRSLEEHLAAGGGMDGPAGYEDALAAATSAGAVGIDLLGLSAGEAGRWEVELSATADFDAGAMALCGHDYLYVYEFAYESAAGGSLELGSLAR</sequence>
<keyword evidence="3" id="KW-1185">Reference proteome</keyword>
<name>A0AAD0JVZ9_9ACTN</name>
<accession>A0AAD0JVZ9</accession>
<dbReference type="Proteomes" id="UP000244903">
    <property type="component" value="Chromosome"/>
</dbReference>
<keyword evidence="1" id="KW-0732">Signal</keyword>
<dbReference type="EMBL" id="CP015453">
    <property type="protein sequence ID" value="AWH96563.1"/>
    <property type="molecule type" value="Genomic_DNA"/>
</dbReference>
<proteinExistence type="predicted"/>
<organism evidence="2 3">
    <name type="scientific">Dietzia psychralcaliphila</name>
    <dbReference type="NCBI Taxonomy" id="139021"/>
    <lineage>
        <taxon>Bacteria</taxon>
        <taxon>Bacillati</taxon>
        <taxon>Actinomycetota</taxon>
        <taxon>Actinomycetes</taxon>
        <taxon>Mycobacteriales</taxon>
        <taxon>Dietziaceae</taxon>
        <taxon>Dietzia</taxon>
    </lineage>
</organism>
<evidence type="ECO:0000313" key="2">
    <source>
        <dbReference type="EMBL" id="AWH96563.1"/>
    </source>
</evidence>
<gene>
    <name evidence="2" type="ORF">A6048_14900</name>
</gene>
<reference evidence="2 3" key="1">
    <citation type="submission" date="2016-04" db="EMBL/GenBank/DDBJ databases">
        <title>Complete genome sequence of the haloalkaliphilic hydrocarbon-degrading bacterium Dietzia psychralcaliphila ILA-1T, isolated from a drain of a fish product-processing plant.</title>
        <authorList>
            <person name="Zhao J."/>
            <person name="Hu B."/>
            <person name="Geng S."/>
            <person name="Nie Y."/>
            <person name="Tang Y."/>
        </authorList>
    </citation>
    <scope>NUCLEOTIDE SEQUENCE [LARGE SCALE GENOMIC DNA]</scope>
    <source>
        <strain evidence="2 3">ILA-1</strain>
    </source>
</reference>
<feature type="signal peptide" evidence="1">
    <location>
        <begin position="1"/>
        <end position="32"/>
    </location>
</feature>
<evidence type="ECO:0000313" key="3">
    <source>
        <dbReference type="Proteomes" id="UP000244903"/>
    </source>
</evidence>
<evidence type="ECO:0000256" key="1">
    <source>
        <dbReference type="SAM" id="SignalP"/>
    </source>
</evidence>
<protein>
    <submittedName>
        <fullName evidence="2">Uncharacterized protein</fullName>
    </submittedName>
</protein>
<dbReference type="RefSeq" id="WP_107745460.1">
    <property type="nucleotide sequence ID" value="NZ_CP015453.1"/>
</dbReference>
<dbReference type="AlphaFoldDB" id="A0AAD0JVZ9"/>